<proteinExistence type="predicted"/>
<feature type="region of interest" description="Disordered" evidence="1">
    <location>
        <begin position="1"/>
        <end position="62"/>
    </location>
</feature>
<keyword evidence="3" id="KW-1185">Reference proteome</keyword>
<accession>A0A4P9XWF8</accession>
<feature type="region of interest" description="Disordered" evidence="1">
    <location>
        <begin position="77"/>
        <end position="473"/>
    </location>
</feature>
<feature type="compositionally biased region" description="Polar residues" evidence="1">
    <location>
        <begin position="458"/>
        <end position="473"/>
    </location>
</feature>
<feature type="compositionally biased region" description="Basic and acidic residues" evidence="1">
    <location>
        <begin position="122"/>
        <end position="131"/>
    </location>
</feature>
<evidence type="ECO:0000256" key="1">
    <source>
        <dbReference type="SAM" id="MobiDB-lite"/>
    </source>
</evidence>
<dbReference type="Proteomes" id="UP000271241">
    <property type="component" value="Unassembled WGS sequence"/>
</dbReference>
<dbReference type="EMBL" id="KZ992490">
    <property type="protein sequence ID" value="RKP09760.1"/>
    <property type="molecule type" value="Genomic_DNA"/>
</dbReference>
<gene>
    <name evidence="2" type="ORF">THASP1DRAFT_28445</name>
</gene>
<sequence length="535" mass="55906">MLRKLTGSSKKQPRPIVVHPLPPAETLPPILASAPANGNVARSFPRSPPAPMHITHSDASAPPAHFNLAKARTAPAPVGSVRAAPSGSLVEAKSPPPPPPAMTAAEKRQSQLVNRYQQALRDSSDAGDSRPHMYANLNFEYPKRSASPLTEEGFAMSSKPAPRSALTGQASLPDLGRHTPSSSSGANSAVSMPVMARGQKSPSPSQDERGHRSAHGSRGSLSSLADLEVSLHSIVESHRKQPMPPLPTHLISPRNNPDAQPDELSHAGLPRSVSQPHLVLPDRKDSGDSASTLSVGEAEATRSHTRRTPSFVPPPPPLQSPPIHLQKQASSNSFTARSNVNSPLPPLTLSPTHAASPRLPSSPRQLAPSPIPPLVPAVLAPPPPKPLVSSASPVPPMSPPPPMSPMTPTQTGMSGGVAATRPLASAAQTIQQASVAQRRGVVSPAPSAPAHMLRKTSETSSPPQSLPQSRKGSQATINLAMAAAGGDNSTVSQHAIMRVLTDTKAYKILPPTEFNKLFDASIGDSELDGADRRLT</sequence>
<feature type="compositionally biased region" description="Polar residues" evidence="1">
    <location>
        <begin position="1"/>
        <end position="10"/>
    </location>
</feature>
<feature type="compositionally biased region" description="Pro residues" evidence="1">
    <location>
        <begin position="393"/>
        <end position="405"/>
    </location>
</feature>
<feature type="compositionally biased region" description="Pro residues" evidence="1">
    <location>
        <begin position="311"/>
        <end position="320"/>
    </location>
</feature>
<feature type="compositionally biased region" description="Polar residues" evidence="1">
    <location>
        <begin position="426"/>
        <end position="435"/>
    </location>
</feature>
<feature type="compositionally biased region" description="Low complexity" evidence="1">
    <location>
        <begin position="181"/>
        <end position="191"/>
    </location>
</feature>
<organism evidence="2 3">
    <name type="scientific">Thamnocephalis sphaerospora</name>
    <dbReference type="NCBI Taxonomy" id="78915"/>
    <lineage>
        <taxon>Eukaryota</taxon>
        <taxon>Fungi</taxon>
        <taxon>Fungi incertae sedis</taxon>
        <taxon>Zoopagomycota</taxon>
        <taxon>Zoopagomycotina</taxon>
        <taxon>Zoopagomycetes</taxon>
        <taxon>Zoopagales</taxon>
        <taxon>Sigmoideomycetaceae</taxon>
        <taxon>Thamnocephalis</taxon>
    </lineage>
</organism>
<feature type="compositionally biased region" description="Pro residues" evidence="1">
    <location>
        <begin position="369"/>
        <end position="386"/>
    </location>
</feature>
<protein>
    <submittedName>
        <fullName evidence="2">Uncharacterized protein</fullName>
    </submittedName>
</protein>
<feature type="compositionally biased region" description="Polar residues" evidence="1">
    <location>
        <begin position="327"/>
        <end position="341"/>
    </location>
</feature>
<evidence type="ECO:0000313" key="3">
    <source>
        <dbReference type="Proteomes" id="UP000271241"/>
    </source>
</evidence>
<evidence type="ECO:0000313" key="2">
    <source>
        <dbReference type="EMBL" id="RKP09760.1"/>
    </source>
</evidence>
<name>A0A4P9XWF8_9FUNG</name>
<dbReference type="AlphaFoldDB" id="A0A4P9XWF8"/>
<feature type="compositionally biased region" description="Polar residues" evidence="1">
    <location>
        <begin position="110"/>
        <end position="121"/>
    </location>
</feature>
<dbReference type="PRINTS" id="PR01217">
    <property type="entry name" value="PRICHEXTENSN"/>
</dbReference>
<reference evidence="3" key="1">
    <citation type="journal article" date="2018" name="Nat. Microbiol.">
        <title>Leveraging single-cell genomics to expand the fungal tree of life.</title>
        <authorList>
            <person name="Ahrendt S.R."/>
            <person name="Quandt C.A."/>
            <person name="Ciobanu D."/>
            <person name="Clum A."/>
            <person name="Salamov A."/>
            <person name="Andreopoulos B."/>
            <person name="Cheng J.F."/>
            <person name="Woyke T."/>
            <person name="Pelin A."/>
            <person name="Henrissat B."/>
            <person name="Reynolds N.K."/>
            <person name="Benny G.L."/>
            <person name="Smith M.E."/>
            <person name="James T.Y."/>
            <person name="Grigoriev I.V."/>
        </authorList>
    </citation>
    <scope>NUCLEOTIDE SEQUENCE [LARGE SCALE GENOMIC DNA]</scope>
    <source>
        <strain evidence="3">RSA 1356</strain>
    </source>
</reference>